<protein>
    <recommendedName>
        <fullName evidence="4">HIT domain-containing protein</fullName>
    </recommendedName>
</protein>
<dbReference type="Gene3D" id="3.30.428.10">
    <property type="entry name" value="HIT-like"/>
    <property type="match status" value="1"/>
</dbReference>
<feature type="active site" description="Tele-AMP-histidine intermediate" evidence="1">
    <location>
        <position position="153"/>
    </location>
</feature>
<dbReference type="AlphaFoldDB" id="A0AAW0VZ54"/>
<proteinExistence type="predicted"/>
<dbReference type="GO" id="GO:0003824">
    <property type="term" value="F:catalytic activity"/>
    <property type="evidence" value="ECO:0007669"/>
    <property type="project" value="InterPro"/>
</dbReference>
<dbReference type="FunFam" id="3.30.428.10:FF:000005">
    <property type="entry name" value="Histidine triad nucleotide-binding protein 1"/>
    <property type="match status" value="1"/>
</dbReference>
<dbReference type="InterPro" id="IPR036265">
    <property type="entry name" value="HIT-like_sf"/>
</dbReference>
<evidence type="ECO:0000313" key="6">
    <source>
        <dbReference type="Proteomes" id="UP001445076"/>
    </source>
</evidence>
<evidence type="ECO:0000313" key="5">
    <source>
        <dbReference type="EMBL" id="KAK8721777.1"/>
    </source>
</evidence>
<evidence type="ECO:0000259" key="4">
    <source>
        <dbReference type="PROSITE" id="PS51084"/>
    </source>
</evidence>
<evidence type="ECO:0000256" key="2">
    <source>
        <dbReference type="PIRSR" id="PIRSR601310-3"/>
    </source>
</evidence>
<feature type="domain" description="HIT" evidence="4">
    <location>
        <begin position="59"/>
        <end position="167"/>
    </location>
</feature>
<evidence type="ECO:0000256" key="3">
    <source>
        <dbReference type="PROSITE-ProRule" id="PRU00464"/>
    </source>
</evidence>
<gene>
    <name evidence="5" type="ORF">OTU49_012563</name>
</gene>
<organism evidence="5 6">
    <name type="scientific">Cherax quadricarinatus</name>
    <name type="common">Australian red claw crayfish</name>
    <dbReference type="NCBI Taxonomy" id="27406"/>
    <lineage>
        <taxon>Eukaryota</taxon>
        <taxon>Metazoa</taxon>
        <taxon>Ecdysozoa</taxon>
        <taxon>Arthropoda</taxon>
        <taxon>Crustacea</taxon>
        <taxon>Multicrustacea</taxon>
        <taxon>Malacostraca</taxon>
        <taxon>Eumalacostraca</taxon>
        <taxon>Eucarida</taxon>
        <taxon>Decapoda</taxon>
        <taxon>Pleocyemata</taxon>
        <taxon>Astacidea</taxon>
        <taxon>Parastacoidea</taxon>
        <taxon>Parastacidae</taxon>
        <taxon>Cherax</taxon>
    </lineage>
</organism>
<dbReference type="PROSITE" id="PS00892">
    <property type="entry name" value="HIT_1"/>
    <property type="match status" value="1"/>
</dbReference>
<dbReference type="CDD" id="cd01276">
    <property type="entry name" value="PKCI_related"/>
    <property type="match status" value="1"/>
</dbReference>
<dbReference type="InterPro" id="IPR011146">
    <property type="entry name" value="HIT-like"/>
</dbReference>
<reference evidence="5 6" key="1">
    <citation type="journal article" date="2024" name="BMC Genomics">
        <title>Genome assembly of redclaw crayfish (Cherax quadricarinatus) provides insights into its immune adaptation and hypoxia tolerance.</title>
        <authorList>
            <person name="Liu Z."/>
            <person name="Zheng J."/>
            <person name="Li H."/>
            <person name="Fang K."/>
            <person name="Wang S."/>
            <person name="He J."/>
            <person name="Zhou D."/>
            <person name="Weng S."/>
            <person name="Chi M."/>
            <person name="Gu Z."/>
            <person name="He J."/>
            <person name="Li F."/>
            <person name="Wang M."/>
        </authorList>
    </citation>
    <scope>NUCLEOTIDE SEQUENCE [LARGE SCALE GENOMIC DNA]</scope>
    <source>
        <strain evidence="5">ZL_2023a</strain>
    </source>
</reference>
<evidence type="ECO:0000256" key="1">
    <source>
        <dbReference type="PIRSR" id="PIRSR601310-1"/>
    </source>
</evidence>
<dbReference type="SUPFAM" id="SSF54197">
    <property type="entry name" value="HIT-like"/>
    <property type="match status" value="1"/>
</dbReference>
<name>A0AAW0VZ54_CHEQU</name>
<feature type="non-terminal residue" evidence="5">
    <location>
        <position position="1"/>
    </location>
</feature>
<dbReference type="InterPro" id="IPR001310">
    <property type="entry name" value="Histidine_triad_HIT"/>
</dbReference>
<accession>A0AAW0VZ54</accession>
<comment type="caution">
    <text evidence="5">The sequence shown here is derived from an EMBL/GenBank/DDBJ whole genome shotgun (WGS) entry which is preliminary data.</text>
</comment>
<keyword evidence="6" id="KW-1185">Reference proteome</keyword>
<sequence length="167" mass="18376">INMAAASWGLVSLAARFYMFSGRCNIVSRCRLHTSLHSRSDEVTKAKTATAAQKLQPTIFDKIIDGSIPAEIVYQDGECLAFRDVNPQAPTHILVIPKRRITMLSEATDQDTSLLGHLLITVKKIAAQENLDTGFRVVINNGSDGAQSVYHLHLHILGGRQMKWPPG</sequence>
<dbReference type="PROSITE" id="PS51084">
    <property type="entry name" value="HIT_2"/>
    <property type="match status" value="1"/>
</dbReference>
<dbReference type="PRINTS" id="PR00332">
    <property type="entry name" value="HISTRIAD"/>
</dbReference>
<dbReference type="InterPro" id="IPR019808">
    <property type="entry name" value="Histidine_triad_CS"/>
</dbReference>
<dbReference type="EMBL" id="JARKIK010000098">
    <property type="protein sequence ID" value="KAK8721777.1"/>
    <property type="molecule type" value="Genomic_DNA"/>
</dbReference>
<dbReference type="Proteomes" id="UP001445076">
    <property type="component" value="Unassembled WGS sequence"/>
</dbReference>
<feature type="short sequence motif" description="Histidine triad motif" evidence="2 3">
    <location>
        <begin position="151"/>
        <end position="155"/>
    </location>
</feature>
<dbReference type="Pfam" id="PF01230">
    <property type="entry name" value="HIT"/>
    <property type="match status" value="1"/>
</dbReference>
<dbReference type="PANTHER" id="PTHR23089">
    <property type="entry name" value="HISTIDINE TRIAD HIT PROTEIN"/>
    <property type="match status" value="1"/>
</dbReference>